<evidence type="ECO:0000256" key="2">
    <source>
        <dbReference type="ARBA" id="ARBA00022801"/>
    </source>
</evidence>
<gene>
    <name evidence="4" type="ORF">ICN82_04135</name>
</gene>
<dbReference type="Gene3D" id="3.30.980.20">
    <property type="entry name" value="Putative mannosyl-3-phosphoglycerate phosphatase, domain 2"/>
    <property type="match status" value="1"/>
</dbReference>
<keyword evidence="5" id="KW-1185">Reference proteome</keyword>
<dbReference type="RefSeq" id="WP_193180034.1">
    <property type="nucleotide sequence ID" value="NZ_JACVXA010000008.1"/>
</dbReference>
<sequence length="259" mass="27327">MTWLVFTDLDGTLLDHATYDWSPARPALDRLAALGIPLILASSKTAAEIAPLHGALGLGQAPAIVENGAGIWQPGDAEAAEAPAYRRLRWLLEEVPPPLRARFCGFGDMDDRQVAALTGLSPAAAALARRRKFSEPGLWQGTAEERRAFLGELERLGLAARDGGRFLTLSFGATKAGRMAEIALRYGAGTTVALGDAPNDREMIEAATHGVIIRNPHGPGLPELSGEAAGRIRRSAAEGPEGWNAAILDLTAGLAPQES</sequence>
<proteinExistence type="predicted"/>
<organism evidence="4 5">
    <name type="scientific">Mangrovicoccus algicola</name>
    <dbReference type="NCBI Taxonomy" id="2771008"/>
    <lineage>
        <taxon>Bacteria</taxon>
        <taxon>Pseudomonadati</taxon>
        <taxon>Pseudomonadota</taxon>
        <taxon>Alphaproteobacteria</taxon>
        <taxon>Rhodobacterales</taxon>
        <taxon>Paracoccaceae</taxon>
        <taxon>Mangrovicoccus</taxon>
    </lineage>
</organism>
<dbReference type="SFLD" id="SFLDG01140">
    <property type="entry name" value="C2.B:_Phosphomannomutase_and_P"/>
    <property type="match status" value="1"/>
</dbReference>
<keyword evidence="3" id="KW-0460">Magnesium</keyword>
<dbReference type="InterPro" id="IPR006379">
    <property type="entry name" value="HAD-SF_hydro_IIB"/>
</dbReference>
<dbReference type="GO" id="GO:0051479">
    <property type="term" value="P:mannosylglycerate biosynthetic process"/>
    <property type="evidence" value="ECO:0007669"/>
    <property type="project" value="InterPro"/>
</dbReference>
<dbReference type="GO" id="GO:0000287">
    <property type="term" value="F:magnesium ion binding"/>
    <property type="evidence" value="ECO:0007669"/>
    <property type="project" value="TreeGrafter"/>
</dbReference>
<dbReference type="SUPFAM" id="SSF56784">
    <property type="entry name" value="HAD-like"/>
    <property type="match status" value="1"/>
</dbReference>
<evidence type="ECO:0000256" key="3">
    <source>
        <dbReference type="ARBA" id="ARBA00022842"/>
    </source>
</evidence>
<dbReference type="NCBIfam" id="TIGR01486">
    <property type="entry name" value="HAD-SF-IIB-MPGP"/>
    <property type="match status" value="1"/>
</dbReference>
<protein>
    <submittedName>
        <fullName evidence="4">HAD-IIB family hydrolase</fullName>
    </submittedName>
</protein>
<dbReference type="PANTHER" id="PTHR10000">
    <property type="entry name" value="PHOSPHOSERINE PHOSPHATASE"/>
    <property type="match status" value="1"/>
</dbReference>
<dbReference type="Pfam" id="PF08282">
    <property type="entry name" value="Hydrolase_3"/>
    <property type="match status" value="1"/>
</dbReference>
<reference evidence="4" key="1">
    <citation type="submission" date="2020-09" db="EMBL/GenBank/DDBJ databases">
        <title>A novel bacterium of genus Mangrovicoccus, isolated from South China Sea.</title>
        <authorList>
            <person name="Huang H."/>
            <person name="Mo K."/>
            <person name="Hu Y."/>
        </authorList>
    </citation>
    <scope>NUCLEOTIDE SEQUENCE</scope>
    <source>
        <strain evidence="4">HB182678</strain>
    </source>
</reference>
<dbReference type="Proteomes" id="UP000609121">
    <property type="component" value="Unassembled WGS sequence"/>
</dbReference>
<accession>A0A8J6Z7T2</accession>
<keyword evidence="1" id="KW-0479">Metal-binding</keyword>
<dbReference type="EMBL" id="JACVXA010000008">
    <property type="protein sequence ID" value="MBE3637391.1"/>
    <property type="molecule type" value="Genomic_DNA"/>
</dbReference>
<dbReference type="PANTHER" id="PTHR10000:SF8">
    <property type="entry name" value="HAD SUPERFAMILY HYDROLASE-LIKE, TYPE 3"/>
    <property type="match status" value="1"/>
</dbReference>
<dbReference type="SFLD" id="SFLDS00003">
    <property type="entry name" value="Haloacid_Dehalogenase"/>
    <property type="match status" value="1"/>
</dbReference>
<dbReference type="Gene3D" id="3.40.50.1000">
    <property type="entry name" value="HAD superfamily/HAD-like"/>
    <property type="match status" value="1"/>
</dbReference>
<dbReference type="SFLD" id="SFLDG01142">
    <property type="entry name" value="C2.B.2:_Mannosyl-3-phosphoglyc"/>
    <property type="match status" value="1"/>
</dbReference>
<name>A0A8J6Z7T2_9RHOB</name>
<evidence type="ECO:0000256" key="1">
    <source>
        <dbReference type="ARBA" id="ARBA00022723"/>
    </source>
</evidence>
<dbReference type="AlphaFoldDB" id="A0A8J6Z7T2"/>
<evidence type="ECO:0000313" key="5">
    <source>
        <dbReference type="Proteomes" id="UP000609121"/>
    </source>
</evidence>
<dbReference type="GO" id="GO:0050531">
    <property type="term" value="F:mannosyl-3-phosphoglycerate phosphatase activity"/>
    <property type="evidence" value="ECO:0007669"/>
    <property type="project" value="InterPro"/>
</dbReference>
<dbReference type="InterPro" id="IPR036412">
    <property type="entry name" value="HAD-like_sf"/>
</dbReference>
<dbReference type="NCBIfam" id="TIGR01484">
    <property type="entry name" value="HAD-SF-IIB"/>
    <property type="match status" value="1"/>
</dbReference>
<keyword evidence="2 4" id="KW-0378">Hydrolase</keyword>
<dbReference type="InterPro" id="IPR006381">
    <property type="entry name" value="HAD-SF-IIB-MPGP"/>
</dbReference>
<comment type="caution">
    <text evidence="4">The sequence shown here is derived from an EMBL/GenBank/DDBJ whole genome shotgun (WGS) entry which is preliminary data.</text>
</comment>
<dbReference type="InterPro" id="IPR023214">
    <property type="entry name" value="HAD_sf"/>
</dbReference>
<dbReference type="GO" id="GO:0005829">
    <property type="term" value="C:cytosol"/>
    <property type="evidence" value="ECO:0007669"/>
    <property type="project" value="TreeGrafter"/>
</dbReference>
<evidence type="ECO:0000313" key="4">
    <source>
        <dbReference type="EMBL" id="MBE3637391.1"/>
    </source>
</evidence>